<dbReference type="RefSeq" id="XP_022337297.1">
    <property type="nucleotide sequence ID" value="XM_022481589.1"/>
</dbReference>
<feature type="compositionally biased region" description="Basic and acidic residues" evidence="1">
    <location>
        <begin position="230"/>
        <end position="244"/>
    </location>
</feature>
<protein>
    <submittedName>
        <fullName evidence="3">Uncharacterized protein LOC111133324</fullName>
    </submittedName>
</protein>
<keyword evidence="2" id="KW-1185">Reference proteome</keyword>
<proteinExistence type="predicted"/>
<feature type="region of interest" description="Disordered" evidence="1">
    <location>
        <begin position="402"/>
        <end position="482"/>
    </location>
</feature>
<dbReference type="OrthoDB" id="6064627at2759"/>
<name>A0A8B8E9G4_CRAVI</name>
<accession>A0A8B8E9G4</accession>
<feature type="compositionally biased region" description="Polar residues" evidence="1">
    <location>
        <begin position="213"/>
        <end position="229"/>
    </location>
</feature>
<organism evidence="2 3">
    <name type="scientific">Crassostrea virginica</name>
    <name type="common">Eastern oyster</name>
    <dbReference type="NCBI Taxonomy" id="6565"/>
    <lineage>
        <taxon>Eukaryota</taxon>
        <taxon>Metazoa</taxon>
        <taxon>Spiralia</taxon>
        <taxon>Lophotrochozoa</taxon>
        <taxon>Mollusca</taxon>
        <taxon>Bivalvia</taxon>
        <taxon>Autobranchia</taxon>
        <taxon>Pteriomorphia</taxon>
        <taxon>Ostreida</taxon>
        <taxon>Ostreoidea</taxon>
        <taxon>Ostreidae</taxon>
        <taxon>Crassostrea</taxon>
    </lineage>
</organism>
<reference evidence="3" key="1">
    <citation type="submission" date="2025-08" db="UniProtKB">
        <authorList>
            <consortium name="RefSeq"/>
        </authorList>
    </citation>
    <scope>IDENTIFICATION</scope>
    <source>
        <tissue evidence="3">Whole sample</tissue>
    </source>
</reference>
<feature type="compositionally biased region" description="Basic and acidic residues" evidence="1">
    <location>
        <begin position="199"/>
        <end position="212"/>
    </location>
</feature>
<dbReference type="AlphaFoldDB" id="A0A8B8E9G4"/>
<evidence type="ECO:0000313" key="3">
    <source>
        <dbReference type="RefSeq" id="XP_022337297.1"/>
    </source>
</evidence>
<dbReference type="GeneID" id="111133324"/>
<dbReference type="Proteomes" id="UP000694844">
    <property type="component" value="Chromosome 5"/>
</dbReference>
<feature type="compositionally biased region" description="Basic and acidic residues" evidence="1">
    <location>
        <begin position="448"/>
        <end position="458"/>
    </location>
</feature>
<sequence>MTFVNIFKDFYSESDSYDNHYDNDRKYTNNLIEQSEKSNPLEDTSQKRTVHSDWNEAVCAWKNTVPFPRYVATPAVSNVIKRQSRDTHKAEEIDNNASVKCIGEDFDTFPVPWKANVEQGTYRYVTNNAYYRTVKILDYRDRREWYTIHKKHPEIVSMHWQNKRFNKELKRNLRRDLEIKFHHHNRRQQSIVMENAPESSRKAVKEEGDRNMESTNSARNVQLAAPQSSRECKSEHKMESEHNSDSLNKASSDMNIDKISTRITALNEELKRDSRLRKSHEIADLSKFFLQTKEFSSKSKKKDGKSTEEIMTVRSVAQRGELKPVEKVTPAQKIIAAESKKSKSSQLRYTNSTGNDAAAMSVPSIPDSFHIASPDLEKALNSYKLAIETTKQSLFNTLTGNKNQRRTVSGGGKVAHSAPPSMCENTPEGGRLLDQPTPDGVHSVSSHSGKDKTLDKKPQFSGLLPGISGKRLEVGPSANRWM</sequence>
<feature type="region of interest" description="Disordered" evidence="1">
    <location>
        <begin position="184"/>
        <end position="253"/>
    </location>
</feature>
<evidence type="ECO:0000313" key="2">
    <source>
        <dbReference type="Proteomes" id="UP000694844"/>
    </source>
</evidence>
<dbReference type="KEGG" id="cvn:111133324"/>
<evidence type="ECO:0000256" key="1">
    <source>
        <dbReference type="SAM" id="MobiDB-lite"/>
    </source>
</evidence>
<gene>
    <name evidence="3" type="primary">LOC111133324</name>
</gene>